<evidence type="ECO:0000256" key="6">
    <source>
        <dbReference type="ARBA" id="ARBA00022532"/>
    </source>
</evidence>
<feature type="transmembrane region" description="Helical" evidence="14">
    <location>
        <begin position="9"/>
        <end position="31"/>
    </location>
</feature>
<dbReference type="GO" id="GO:0020037">
    <property type="term" value="F:heme binding"/>
    <property type="evidence" value="ECO:0007669"/>
    <property type="project" value="InterPro"/>
</dbReference>
<keyword evidence="9" id="KW-0479">Metal-binding</keyword>
<keyword evidence="13 14" id="KW-0472">Membrane</keyword>
<evidence type="ECO:0008006" key="16">
    <source>
        <dbReference type="Google" id="ProtNLM"/>
    </source>
</evidence>
<protein>
    <recommendedName>
        <fullName evidence="16">Succinate dehydrogenase hydrophobic membrane anchor subunit</fullName>
    </recommendedName>
</protein>
<comment type="subcellular location">
    <subcellularLocation>
        <location evidence="3">Membrane</location>
        <topology evidence="3">Multi-pass membrane protein</topology>
    </subcellularLocation>
</comment>
<keyword evidence="5" id="KW-0813">Transport</keyword>
<gene>
    <name evidence="15" type="ORF">METZ01_LOCUS255521</name>
</gene>
<keyword evidence="7" id="KW-0349">Heme</keyword>
<evidence type="ECO:0000313" key="15">
    <source>
        <dbReference type="EMBL" id="SVC02667.1"/>
    </source>
</evidence>
<comment type="function">
    <text evidence="2">Membrane-anchoring subunit of succinate dehydrogenase (SDH).</text>
</comment>
<dbReference type="SUPFAM" id="SSF81343">
    <property type="entry name" value="Fumarate reductase respiratory complex transmembrane subunits"/>
    <property type="match status" value="1"/>
</dbReference>
<keyword evidence="6" id="KW-0816">Tricarboxylic acid cycle</keyword>
<comment type="pathway">
    <text evidence="4">Carbohydrate metabolism; tricarboxylic acid cycle.</text>
</comment>
<dbReference type="Pfam" id="PF01127">
    <property type="entry name" value="Sdh_cyt"/>
    <property type="match status" value="1"/>
</dbReference>
<dbReference type="GO" id="GO:0006099">
    <property type="term" value="P:tricarboxylic acid cycle"/>
    <property type="evidence" value="ECO:0007669"/>
    <property type="project" value="UniProtKB-UniPathway"/>
</dbReference>
<feature type="transmembrane region" description="Helical" evidence="14">
    <location>
        <begin position="89"/>
        <end position="107"/>
    </location>
</feature>
<accession>A0A382IU03</accession>
<dbReference type="NCBIfam" id="TIGR02968">
    <property type="entry name" value="succ_dehyd_anc"/>
    <property type="match status" value="1"/>
</dbReference>
<dbReference type="EMBL" id="UINC01069354">
    <property type="protein sequence ID" value="SVC02667.1"/>
    <property type="molecule type" value="Genomic_DNA"/>
</dbReference>
<feature type="transmembrane region" description="Helical" evidence="14">
    <location>
        <begin position="51"/>
        <end position="68"/>
    </location>
</feature>
<dbReference type="AlphaFoldDB" id="A0A382IU03"/>
<evidence type="ECO:0000256" key="2">
    <source>
        <dbReference type="ARBA" id="ARBA00004050"/>
    </source>
</evidence>
<evidence type="ECO:0000256" key="13">
    <source>
        <dbReference type="ARBA" id="ARBA00023136"/>
    </source>
</evidence>
<dbReference type="GO" id="GO:0016020">
    <property type="term" value="C:membrane"/>
    <property type="evidence" value="ECO:0007669"/>
    <property type="project" value="UniProtKB-SubCell"/>
</dbReference>
<dbReference type="InterPro" id="IPR000701">
    <property type="entry name" value="SuccDH_FuR_B_TM-su"/>
</dbReference>
<comment type="cofactor">
    <cofactor evidence="1">
        <name>heme</name>
        <dbReference type="ChEBI" id="CHEBI:30413"/>
    </cofactor>
</comment>
<keyword evidence="10" id="KW-0249">Electron transport</keyword>
<evidence type="ECO:0000256" key="1">
    <source>
        <dbReference type="ARBA" id="ARBA00001971"/>
    </source>
</evidence>
<evidence type="ECO:0000256" key="12">
    <source>
        <dbReference type="ARBA" id="ARBA00023004"/>
    </source>
</evidence>
<evidence type="ECO:0000256" key="8">
    <source>
        <dbReference type="ARBA" id="ARBA00022692"/>
    </source>
</evidence>
<evidence type="ECO:0000256" key="4">
    <source>
        <dbReference type="ARBA" id="ARBA00005163"/>
    </source>
</evidence>
<evidence type="ECO:0000256" key="11">
    <source>
        <dbReference type="ARBA" id="ARBA00022989"/>
    </source>
</evidence>
<dbReference type="UniPathway" id="UPA00223"/>
<evidence type="ECO:0000256" key="3">
    <source>
        <dbReference type="ARBA" id="ARBA00004141"/>
    </source>
</evidence>
<keyword evidence="12" id="KW-0408">Iron</keyword>
<evidence type="ECO:0000256" key="10">
    <source>
        <dbReference type="ARBA" id="ARBA00022982"/>
    </source>
</evidence>
<evidence type="ECO:0000256" key="5">
    <source>
        <dbReference type="ARBA" id="ARBA00022448"/>
    </source>
</evidence>
<sequence>MINATKKWIFLKVSSVILIPLMVWFIINLVSIYEKDYIDIVSFFSTQPSKFLTSLLMIVAFFYSSLSISEIFEDYIHDEKIKNIANKTLYILSIIIPLITLMVLFNLNI</sequence>
<reference evidence="15" key="1">
    <citation type="submission" date="2018-05" db="EMBL/GenBank/DDBJ databases">
        <authorList>
            <person name="Lanie J.A."/>
            <person name="Ng W.-L."/>
            <person name="Kazmierczak K.M."/>
            <person name="Andrzejewski T.M."/>
            <person name="Davidsen T.M."/>
            <person name="Wayne K.J."/>
            <person name="Tettelin H."/>
            <person name="Glass J.I."/>
            <person name="Rusch D."/>
            <person name="Podicherti R."/>
            <person name="Tsui H.-C.T."/>
            <person name="Winkler M.E."/>
        </authorList>
    </citation>
    <scope>NUCLEOTIDE SEQUENCE</scope>
</reference>
<dbReference type="InterPro" id="IPR034804">
    <property type="entry name" value="SQR/QFR_C/D"/>
</dbReference>
<keyword evidence="11 14" id="KW-1133">Transmembrane helix</keyword>
<dbReference type="Gene3D" id="1.20.1300.10">
    <property type="entry name" value="Fumarate reductase/succinate dehydrogenase, transmembrane subunit"/>
    <property type="match status" value="1"/>
</dbReference>
<organism evidence="15">
    <name type="scientific">marine metagenome</name>
    <dbReference type="NCBI Taxonomy" id="408172"/>
    <lineage>
        <taxon>unclassified sequences</taxon>
        <taxon>metagenomes</taxon>
        <taxon>ecological metagenomes</taxon>
    </lineage>
</organism>
<dbReference type="InterPro" id="IPR014312">
    <property type="entry name" value="Succ_DH_anchor"/>
</dbReference>
<dbReference type="GO" id="GO:0046872">
    <property type="term" value="F:metal ion binding"/>
    <property type="evidence" value="ECO:0007669"/>
    <property type="project" value="UniProtKB-KW"/>
</dbReference>
<evidence type="ECO:0000256" key="9">
    <source>
        <dbReference type="ARBA" id="ARBA00022723"/>
    </source>
</evidence>
<name>A0A382IU03_9ZZZZ</name>
<evidence type="ECO:0000256" key="14">
    <source>
        <dbReference type="SAM" id="Phobius"/>
    </source>
</evidence>
<evidence type="ECO:0000256" key="7">
    <source>
        <dbReference type="ARBA" id="ARBA00022617"/>
    </source>
</evidence>
<proteinExistence type="predicted"/>
<keyword evidence="8 14" id="KW-0812">Transmembrane</keyword>